<dbReference type="VEuPathDB" id="FungiDB:P175DRAFT_0343667"/>
<evidence type="ECO:0000313" key="2">
    <source>
        <dbReference type="Proteomes" id="UP000244073"/>
    </source>
</evidence>
<dbReference type="Proteomes" id="UP000244073">
    <property type="component" value="Unassembled WGS sequence"/>
</dbReference>
<dbReference type="OrthoDB" id="2735536at2759"/>
<dbReference type="AlphaFoldDB" id="A0A2T5LRZ0"/>
<name>A0A2T5LRZ0_9EURO</name>
<dbReference type="RefSeq" id="XP_040750435.1">
    <property type="nucleotide sequence ID" value="XM_040892893.1"/>
</dbReference>
<accession>A0A2T5LRZ0</accession>
<gene>
    <name evidence="1" type="ORF">P175DRAFT_0343667</name>
</gene>
<organism evidence="1 2">
    <name type="scientific">Aspergillus ochraceoroseus IBT 24754</name>
    <dbReference type="NCBI Taxonomy" id="1392256"/>
    <lineage>
        <taxon>Eukaryota</taxon>
        <taxon>Fungi</taxon>
        <taxon>Dikarya</taxon>
        <taxon>Ascomycota</taxon>
        <taxon>Pezizomycotina</taxon>
        <taxon>Eurotiomycetes</taxon>
        <taxon>Eurotiomycetidae</taxon>
        <taxon>Eurotiales</taxon>
        <taxon>Aspergillaceae</taxon>
        <taxon>Aspergillus</taxon>
        <taxon>Aspergillus subgen. Nidulantes</taxon>
    </lineage>
</organism>
<dbReference type="GeneID" id="63809775"/>
<protein>
    <submittedName>
        <fullName evidence="1">Uncharacterized protein</fullName>
    </submittedName>
</protein>
<reference evidence="1 2" key="1">
    <citation type="journal article" date="2018" name="Proc. Natl. Acad. Sci. U.S.A.">
        <title>Linking secondary metabolites to gene clusters through genome sequencing of six diverse Aspergillus species.</title>
        <authorList>
            <person name="Kaerboelling I."/>
            <person name="Vesth T.C."/>
            <person name="Frisvad J.C."/>
            <person name="Nybo J.L."/>
            <person name="Theobald S."/>
            <person name="Kuo A."/>
            <person name="Bowyer P."/>
            <person name="Matsuda Y."/>
            <person name="Mondo S."/>
            <person name="Lyhne E.K."/>
            <person name="Kogle M.E."/>
            <person name="Clum A."/>
            <person name="Lipzen A."/>
            <person name="Salamov A."/>
            <person name="Ngan C.Y."/>
            <person name="Daum C."/>
            <person name="Chiniquy J."/>
            <person name="Barry K."/>
            <person name="LaButti K."/>
            <person name="Haridas S."/>
            <person name="Simmons B.A."/>
            <person name="Magnuson J.K."/>
            <person name="Mortensen U.H."/>
            <person name="Larsen T.O."/>
            <person name="Grigoriev I.V."/>
            <person name="Baker S.E."/>
            <person name="Andersen M.R."/>
        </authorList>
    </citation>
    <scope>NUCLEOTIDE SEQUENCE [LARGE SCALE GENOMIC DNA]</scope>
    <source>
        <strain evidence="1 2">IBT 24754</strain>
    </source>
</reference>
<evidence type="ECO:0000313" key="1">
    <source>
        <dbReference type="EMBL" id="PTU19043.1"/>
    </source>
</evidence>
<sequence>MWTQILKILYRRYPHKIMLESVDERALDAGEVDHERSIEVLKKMGKDEEGFTSLEDSLVKALDAILGNQPKNVPKTRIDLYYESPARDLTD</sequence>
<proteinExistence type="predicted"/>
<comment type="caution">
    <text evidence="1">The sequence shown here is derived from an EMBL/GenBank/DDBJ whole genome shotgun (WGS) entry which is preliminary data.</text>
</comment>
<dbReference type="EMBL" id="MSFN02000007">
    <property type="protein sequence ID" value="PTU19043.1"/>
    <property type="molecule type" value="Genomic_DNA"/>
</dbReference>